<evidence type="ECO:0000256" key="4">
    <source>
        <dbReference type="PIRSR" id="PIRSR001365-2"/>
    </source>
</evidence>
<dbReference type="SMART" id="SM01130">
    <property type="entry name" value="DHDPS"/>
    <property type="match status" value="1"/>
</dbReference>
<comment type="similarity">
    <text evidence="2">Belongs to the DapA family.</text>
</comment>
<dbReference type="EMBL" id="SJPX01000002">
    <property type="protein sequence ID" value="TWU56348.1"/>
    <property type="molecule type" value="Genomic_DNA"/>
</dbReference>
<evidence type="ECO:0000313" key="5">
    <source>
        <dbReference type="EMBL" id="TWU56348.1"/>
    </source>
</evidence>
<evidence type="ECO:0000256" key="3">
    <source>
        <dbReference type="PIRSR" id="PIRSR001365-1"/>
    </source>
</evidence>
<reference evidence="5 6" key="1">
    <citation type="submission" date="2019-02" db="EMBL/GenBank/DDBJ databases">
        <title>Deep-cultivation of Planctomycetes and their phenomic and genomic characterization uncovers novel biology.</title>
        <authorList>
            <person name="Wiegand S."/>
            <person name="Jogler M."/>
            <person name="Boedeker C."/>
            <person name="Pinto D."/>
            <person name="Vollmers J."/>
            <person name="Rivas-Marin E."/>
            <person name="Kohn T."/>
            <person name="Peeters S.H."/>
            <person name="Heuer A."/>
            <person name="Rast P."/>
            <person name="Oberbeckmann S."/>
            <person name="Bunk B."/>
            <person name="Jeske O."/>
            <person name="Meyerdierks A."/>
            <person name="Storesund J.E."/>
            <person name="Kallscheuer N."/>
            <person name="Luecker S."/>
            <person name="Lage O.M."/>
            <person name="Pohl T."/>
            <person name="Merkel B.J."/>
            <person name="Hornburger P."/>
            <person name="Mueller R.-W."/>
            <person name="Bruemmer F."/>
            <person name="Labrenz M."/>
            <person name="Spormann A.M."/>
            <person name="Op Den Camp H."/>
            <person name="Overmann J."/>
            <person name="Amann R."/>
            <person name="Jetten M.S.M."/>
            <person name="Mascher T."/>
            <person name="Medema M.H."/>
            <person name="Devos D.P."/>
            <person name="Kaster A.-K."/>
            <person name="Ovreas L."/>
            <person name="Rohde M."/>
            <person name="Galperin M.Y."/>
            <person name="Jogler C."/>
        </authorList>
    </citation>
    <scope>NUCLEOTIDE SEQUENCE [LARGE SCALE GENOMIC DNA]</scope>
    <source>
        <strain evidence="5 6">Poly59</strain>
    </source>
</reference>
<dbReference type="CDD" id="cd00408">
    <property type="entry name" value="DHDPS-like"/>
    <property type="match status" value="1"/>
</dbReference>
<dbReference type="RefSeq" id="WP_146534346.1">
    <property type="nucleotide sequence ID" value="NZ_SJPX01000002.1"/>
</dbReference>
<evidence type="ECO:0000256" key="2">
    <source>
        <dbReference type="PIRNR" id="PIRNR001365"/>
    </source>
</evidence>
<dbReference type="InterPro" id="IPR002220">
    <property type="entry name" value="DapA-like"/>
</dbReference>
<dbReference type="Gene3D" id="3.20.20.70">
    <property type="entry name" value="Aldolase class I"/>
    <property type="match status" value="1"/>
</dbReference>
<feature type="active site" description="Schiff-base intermediate with substrate" evidence="3">
    <location>
        <position position="177"/>
    </location>
</feature>
<accession>A0A5C6F4S4</accession>
<name>A0A5C6F4S4_9BACT</name>
<dbReference type="AlphaFoldDB" id="A0A5C6F4S4"/>
<dbReference type="GO" id="GO:0008840">
    <property type="term" value="F:4-hydroxy-tetrahydrodipicolinate synthase activity"/>
    <property type="evidence" value="ECO:0007669"/>
    <property type="project" value="UniProtKB-EC"/>
</dbReference>
<dbReference type="PANTHER" id="PTHR12128:SF72">
    <property type="entry name" value="DIHYDRODIPICOLINATE SYNTHASE"/>
    <property type="match status" value="1"/>
</dbReference>
<dbReference type="OrthoDB" id="9778880at2"/>
<dbReference type="InterPro" id="IPR013785">
    <property type="entry name" value="Aldolase_TIM"/>
</dbReference>
<organism evidence="5 6">
    <name type="scientific">Rubripirellula reticaptiva</name>
    <dbReference type="NCBI Taxonomy" id="2528013"/>
    <lineage>
        <taxon>Bacteria</taxon>
        <taxon>Pseudomonadati</taxon>
        <taxon>Planctomycetota</taxon>
        <taxon>Planctomycetia</taxon>
        <taxon>Pirellulales</taxon>
        <taxon>Pirellulaceae</taxon>
        <taxon>Rubripirellula</taxon>
    </lineage>
</organism>
<proteinExistence type="inferred from homology"/>
<evidence type="ECO:0000313" key="6">
    <source>
        <dbReference type="Proteomes" id="UP000317977"/>
    </source>
</evidence>
<dbReference type="PANTHER" id="PTHR12128">
    <property type="entry name" value="DIHYDRODIPICOLINATE SYNTHASE"/>
    <property type="match status" value="1"/>
</dbReference>
<comment type="caution">
    <text evidence="5">The sequence shown here is derived from an EMBL/GenBank/DDBJ whole genome shotgun (WGS) entry which is preliminary data.</text>
</comment>
<feature type="active site" description="Proton donor/acceptor" evidence="3">
    <location>
        <position position="149"/>
    </location>
</feature>
<dbReference type="SUPFAM" id="SSF51569">
    <property type="entry name" value="Aldolase"/>
    <property type="match status" value="1"/>
</dbReference>
<evidence type="ECO:0000256" key="1">
    <source>
        <dbReference type="ARBA" id="ARBA00023239"/>
    </source>
</evidence>
<feature type="binding site" evidence="4">
    <location>
        <position position="222"/>
    </location>
    <ligand>
        <name>pyruvate</name>
        <dbReference type="ChEBI" id="CHEBI:15361"/>
    </ligand>
</feature>
<dbReference type="PRINTS" id="PR00146">
    <property type="entry name" value="DHPICSNTHASE"/>
</dbReference>
<dbReference type="PIRSF" id="PIRSF001365">
    <property type="entry name" value="DHDPS"/>
    <property type="match status" value="1"/>
</dbReference>
<protein>
    <submittedName>
        <fullName evidence="5">4-hydroxy-tetrahydrodipicolinate synthase</fullName>
        <ecNumber evidence="5">4.3.3.7</ecNumber>
    </submittedName>
</protein>
<dbReference type="Pfam" id="PF00701">
    <property type="entry name" value="DHDPS"/>
    <property type="match status" value="1"/>
</dbReference>
<keyword evidence="1 2" id="KW-0456">Lyase</keyword>
<sequence precursor="true">MLNTLPRSETQAIGNADVFRGCMPAIMTPVTASGDVDYDALVSRAGELVSAGMSGVVYCGSMGDWPLLTDAQRREGVARLVDAGVPVVVGTGAVSTQVACGHAAHAAEVGAAGLMIIPRLLSRGASPAAQANHFARVLTAGDDLPSVIYNSPYYGYQTKADLYFKLRQSHANLIGFKEFGGAASLQYAAEHITSSRDGGWLLVGVDTQVYYGFVHCGAVGAITGIGNCLPDEVLRLTELCRRAAAGDALARTQAFELDEALKVLSTFDEGPDLTLYYRLLASLAGQASLARPLDAEDRLSDAQRCYAEQQLELFQTWYAKWEGSSDA</sequence>
<gene>
    <name evidence="5" type="primary">dapA_4</name>
    <name evidence="5" type="ORF">Poly59_26520</name>
</gene>
<dbReference type="Proteomes" id="UP000317977">
    <property type="component" value="Unassembled WGS sequence"/>
</dbReference>
<keyword evidence="6" id="KW-1185">Reference proteome</keyword>
<dbReference type="EC" id="4.3.3.7" evidence="5"/>